<organism evidence="1 2">
    <name type="scientific">Anaerococcus hydrogenalis DSM 7454</name>
    <dbReference type="NCBI Taxonomy" id="561177"/>
    <lineage>
        <taxon>Bacteria</taxon>
        <taxon>Bacillati</taxon>
        <taxon>Bacillota</taxon>
        <taxon>Tissierellia</taxon>
        <taxon>Tissierellales</taxon>
        <taxon>Peptoniphilaceae</taxon>
        <taxon>Anaerococcus</taxon>
    </lineage>
</organism>
<dbReference type="InterPro" id="IPR010133">
    <property type="entry name" value="Bacteriocin_signal_seq"/>
</dbReference>
<sequence>MKELTEKELKKVEGGFDPFQIYKEAKDFVNNRAGNLIRGFKDVWKNN</sequence>
<dbReference type="AlphaFoldDB" id="B6W9P3"/>
<proteinExistence type="predicted"/>
<evidence type="ECO:0000313" key="2">
    <source>
        <dbReference type="Proteomes" id="UP000005451"/>
    </source>
</evidence>
<protein>
    <submittedName>
        <fullName evidence="1">Bacteriocin-type signal sequence</fullName>
    </submittedName>
</protein>
<dbReference type="STRING" id="561177.ANHYDRO_01298"/>
<dbReference type="Proteomes" id="UP000005451">
    <property type="component" value="Unassembled WGS sequence"/>
</dbReference>
<comment type="caution">
    <text evidence="1">The sequence shown here is derived from an EMBL/GenBank/DDBJ whole genome shotgun (WGS) entry which is preliminary data.</text>
</comment>
<accession>B6W9P3</accession>
<reference evidence="1 2" key="2">
    <citation type="submission" date="2008-10" db="EMBL/GenBank/DDBJ databases">
        <title>Draft genome sequence of Anaerococcus hydrogenalis (DSM 7454).</title>
        <authorList>
            <person name="Sudarsanam P."/>
            <person name="Ley R."/>
            <person name="Guruge J."/>
            <person name="Turnbaugh P.J."/>
            <person name="Mahowald M."/>
            <person name="Liep D."/>
            <person name="Gordon J."/>
        </authorList>
    </citation>
    <scope>NUCLEOTIDE SEQUENCE [LARGE SCALE GENOMIC DNA]</scope>
    <source>
        <strain evidence="1 2">DSM 7454</strain>
    </source>
</reference>
<gene>
    <name evidence="1" type="ORF">ANHYDRO_01298</name>
</gene>
<dbReference type="eggNOG" id="ENOG5030GPZ">
    <property type="taxonomic scope" value="Bacteria"/>
</dbReference>
<evidence type="ECO:0000313" key="1">
    <source>
        <dbReference type="EMBL" id="EEB35862.1"/>
    </source>
</evidence>
<dbReference type="EMBL" id="ABXA01000034">
    <property type="protein sequence ID" value="EEB35862.1"/>
    <property type="molecule type" value="Genomic_DNA"/>
</dbReference>
<dbReference type="RefSeq" id="WP_004814438.1">
    <property type="nucleotide sequence ID" value="NZ_ABXA01000034.1"/>
</dbReference>
<reference evidence="1 2" key="1">
    <citation type="submission" date="2008-09" db="EMBL/GenBank/DDBJ databases">
        <authorList>
            <person name="Fulton L."/>
            <person name="Clifton S."/>
            <person name="Fulton B."/>
            <person name="Xu J."/>
            <person name="Minx P."/>
            <person name="Pepin K.H."/>
            <person name="Johnson M."/>
            <person name="Thiruvilangam P."/>
            <person name="Bhonagiri V."/>
            <person name="Nash W.E."/>
            <person name="Mardis E.R."/>
            <person name="Wilson R.K."/>
        </authorList>
    </citation>
    <scope>NUCLEOTIDE SEQUENCE [LARGE SCALE GENOMIC DNA]</scope>
    <source>
        <strain evidence="1 2">DSM 7454</strain>
    </source>
</reference>
<name>B6W9P3_9FIRM</name>
<dbReference type="NCBIfam" id="TIGR01847">
    <property type="entry name" value="bacteriocin_sig"/>
    <property type="match status" value="1"/>
</dbReference>